<dbReference type="GO" id="GO:0005634">
    <property type="term" value="C:nucleus"/>
    <property type="evidence" value="ECO:0007669"/>
    <property type="project" value="TreeGrafter"/>
</dbReference>
<gene>
    <name evidence="2" type="ORF">P154DRAFT_437760</name>
</gene>
<dbReference type="InterPro" id="IPR001623">
    <property type="entry name" value="DnaJ_domain"/>
</dbReference>
<dbReference type="SUPFAM" id="SSF46565">
    <property type="entry name" value="Chaperone J-domain"/>
    <property type="match status" value="1"/>
</dbReference>
<proteinExistence type="predicted"/>
<dbReference type="GO" id="GO:0005737">
    <property type="term" value="C:cytoplasm"/>
    <property type="evidence" value="ECO:0007669"/>
    <property type="project" value="TreeGrafter"/>
</dbReference>
<accession>A0A6A5WG43</accession>
<evidence type="ECO:0000313" key="3">
    <source>
        <dbReference type="Proteomes" id="UP000799779"/>
    </source>
</evidence>
<dbReference type="PROSITE" id="PS50076">
    <property type="entry name" value="DNAJ_2"/>
    <property type="match status" value="1"/>
</dbReference>
<feature type="domain" description="J" evidence="1">
    <location>
        <begin position="1"/>
        <end position="66"/>
    </location>
</feature>
<dbReference type="AlphaFoldDB" id="A0A6A5WG43"/>
<keyword evidence="3" id="KW-1185">Reference proteome</keyword>
<protein>
    <submittedName>
        <fullName evidence="2">Heat shock protein DnaJ domain protein</fullName>
    </submittedName>
</protein>
<evidence type="ECO:0000259" key="1">
    <source>
        <dbReference type="PROSITE" id="PS50076"/>
    </source>
</evidence>
<organism evidence="2 3">
    <name type="scientific">Amniculicola lignicola CBS 123094</name>
    <dbReference type="NCBI Taxonomy" id="1392246"/>
    <lineage>
        <taxon>Eukaryota</taxon>
        <taxon>Fungi</taxon>
        <taxon>Dikarya</taxon>
        <taxon>Ascomycota</taxon>
        <taxon>Pezizomycotina</taxon>
        <taxon>Dothideomycetes</taxon>
        <taxon>Pleosporomycetidae</taxon>
        <taxon>Pleosporales</taxon>
        <taxon>Amniculicolaceae</taxon>
        <taxon>Amniculicola</taxon>
    </lineage>
</organism>
<dbReference type="GO" id="GO:0031072">
    <property type="term" value="F:heat shock protein binding"/>
    <property type="evidence" value="ECO:0007669"/>
    <property type="project" value="TreeGrafter"/>
</dbReference>
<dbReference type="Gene3D" id="1.10.287.110">
    <property type="entry name" value="DnaJ domain"/>
    <property type="match status" value="1"/>
</dbReference>
<dbReference type="SMART" id="SM00271">
    <property type="entry name" value="DnaJ"/>
    <property type="match status" value="1"/>
</dbReference>
<evidence type="ECO:0000313" key="2">
    <source>
        <dbReference type="EMBL" id="KAF1999121.1"/>
    </source>
</evidence>
<dbReference type="PRINTS" id="PR00625">
    <property type="entry name" value="JDOMAIN"/>
</dbReference>
<dbReference type="PANTHER" id="PTHR44144:SF1">
    <property type="entry name" value="DNAJ HOMOLOG SUBFAMILY C MEMBER 9"/>
    <property type="match status" value="1"/>
</dbReference>
<dbReference type="Pfam" id="PF00226">
    <property type="entry name" value="DnaJ"/>
    <property type="match status" value="1"/>
</dbReference>
<dbReference type="Proteomes" id="UP000799779">
    <property type="component" value="Unassembled WGS sequence"/>
</dbReference>
<reference evidence="2" key="1">
    <citation type="journal article" date="2020" name="Stud. Mycol.">
        <title>101 Dothideomycetes genomes: a test case for predicting lifestyles and emergence of pathogens.</title>
        <authorList>
            <person name="Haridas S."/>
            <person name="Albert R."/>
            <person name="Binder M."/>
            <person name="Bloem J."/>
            <person name="Labutti K."/>
            <person name="Salamov A."/>
            <person name="Andreopoulos B."/>
            <person name="Baker S."/>
            <person name="Barry K."/>
            <person name="Bills G."/>
            <person name="Bluhm B."/>
            <person name="Cannon C."/>
            <person name="Castanera R."/>
            <person name="Culley D."/>
            <person name="Daum C."/>
            <person name="Ezra D."/>
            <person name="Gonzalez J."/>
            <person name="Henrissat B."/>
            <person name="Kuo A."/>
            <person name="Liang C."/>
            <person name="Lipzen A."/>
            <person name="Lutzoni F."/>
            <person name="Magnuson J."/>
            <person name="Mondo S."/>
            <person name="Nolan M."/>
            <person name="Ohm R."/>
            <person name="Pangilinan J."/>
            <person name="Park H.-J."/>
            <person name="Ramirez L."/>
            <person name="Alfaro M."/>
            <person name="Sun H."/>
            <person name="Tritt A."/>
            <person name="Yoshinaga Y."/>
            <person name="Zwiers L.-H."/>
            <person name="Turgeon B."/>
            <person name="Goodwin S."/>
            <person name="Spatafora J."/>
            <person name="Crous P."/>
            <person name="Grigoriev I."/>
        </authorList>
    </citation>
    <scope>NUCLEOTIDE SEQUENCE</scope>
    <source>
        <strain evidence="2">CBS 123094</strain>
    </source>
</reference>
<sequence length="73" mass="8453">YKVLGVSRSATHEEMKKAHRKLCMMYHPDKAKDRNRDEATKMMAEINRAWDVLGDEEARKVYDESGVIQGVDL</sequence>
<dbReference type="EMBL" id="ML977598">
    <property type="protein sequence ID" value="KAF1999121.1"/>
    <property type="molecule type" value="Genomic_DNA"/>
</dbReference>
<feature type="non-terminal residue" evidence="2">
    <location>
        <position position="1"/>
    </location>
</feature>
<dbReference type="InterPro" id="IPR036869">
    <property type="entry name" value="J_dom_sf"/>
</dbReference>
<dbReference type="CDD" id="cd06257">
    <property type="entry name" value="DnaJ"/>
    <property type="match status" value="1"/>
</dbReference>
<dbReference type="OrthoDB" id="10250354at2759"/>
<dbReference type="PANTHER" id="PTHR44144">
    <property type="entry name" value="DNAJ HOMOLOG SUBFAMILY C MEMBER 9"/>
    <property type="match status" value="1"/>
</dbReference>
<name>A0A6A5WG43_9PLEO</name>
<dbReference type="InterPro" id="IPR052594">
    <property type="entry name" value="J_domain-containing_protein"/>
</dbReference>
<keyword evidence="2" id="KW-0346">Stress response</keyword>